<gene>
    <name evidence="5" type="ORF">BKA05_003072</name>
</gene>
<comment type="caution">
    <text evidence="5">The sequence shown here is derived from an EMBL/GenBank/DDBJ whole genome shotgun (WGS) entry which is preliminary data.</text>
</comment>
<keyword evidence="1" id="KW-0805">Transcription regulation</keyword>
<dbReference type="GO" id="GO:0003700">
    <property type="term" value="F:DNA-binding transcription factor activity"/>
    <property type="evidence" value="ECO:0007669"/>
    <property type="project" value="InterPro"/>
</dbReference>
<dbReference type="Pfam" id="PF12833">
    <property type="entry name" value="HTH_18"/>
    <property type="match status" value="1"/>
</dbReference>
<dbReference type="PROSITE" id="PS01124">
    <property type="entry name" value="HTH_ARAC_FAMILY_2"/>
    <property type="match status" value="1"/>
</dbReference>
<dbReference type="AlphaFoldDB" id="A0A7Z0C4R3"/>
<protein>
    <submittedName>
        <fullName evidence="5">AraC-like DNA-binding protein</fullName>
    </submittedName>
</protein>
<dbReference type="InterPro" id="IPR018060">
    <property type="entry name" value="HTH_AraC"/>
</dbReference>
<reference evidence="5 6" key="1">
    <citation type="submission" date="2020-07" db="EMBL/GenBank/DDBJ databases">
        <title>Sequencing the genomes of 1000 actinobacteria strains.</title>
        <authorList>
            <person name="Klenk H.-P."/>
        </authorList>
    </citation>
    <scope>NUCLEOTIDE SEQUENCE [LARGE SCALE GENOMIC DNA]</scope>
    <source>
        <strain evidence="5 6">DSM 18248</strain>
    </source>
</reference>
<keyword evidence="6" id="KW-1185">Reference proteome</keyword>
<dbReference type="PANTHER" id="PTHR47894:SF4">
    <property type="entry name" value="HTH-TYPE TRANSCRIPTIONAL REGULATOR GADX"/>
    <property type="match status" value="1"/>
</dbReference>
<dbReference type="RefSeq" id="WP_179532235.1">
    <property type="nucleotide sequence ID" value="NZ_BAAAPP010000006.1"/>
</dbReference>
<evidence type="ECO:0000256" key="2">
    <source>
        <dbReference type="ARBA" id="ARBA00023125"/>
    </source>
</evidence>
<sequence length="363" mass="39860">MARTEVGVPPLAFIQLLDGGVLDPEAVTRFRLLLDAEGWSELDLVRRDHQVPVRWFREVYPDLDTDTATRFGLAFAEQAQLTSFGPLSLPLVSAASVAEVFELLAYLPLISGSLRPHFHHASEGLTVGLAGHTGDPVLDCLVTAYCGAALLRVVDMLAGEQPGMNLHLAWQAPPDALLERDVIADRLVFDARTSFIHVPTHILDVPCRFPDPVAYRMALSELRRALEREGTPSSVTESVSRAIERAPGSSSLSRVAEAMGMSVSTLKRRLEAEGTTFREVRESVLRERAIVLLLDPALPMSQIAVDLGYSDLANFHHAFKRWTRRSPGEFRRAGIRPRSGARLTVPPTRVDQPDNGVAVPAIE</sequence>
<dbReference type="PANTHER" id="PTHR47894">
    <property type="entry name" value="HTH-TYPE TRANSCRIPTIONAL REGULATOR GADX"/>
    <property type="match status" value="1"/>
</dbReference>
<evidence type="ECO:0000256" key="1">
    <source>
        <dbReference type="ARBA" id="ARBA00023015"/>
    </source>
</evidence>
<dbReference type="InterPro" id="IPR009057">
    <property type="entry name" value="Homeodomain-like_sf"/>
</dbReference>
<accession>A0A7Z0C4R3</accession>
<evidence type="ECO:0000256" key="3">
    <source>
        <dbReference type="ARBA" id="ARBA00023163"/>
    </source>
</evidence>
<dbReference type="GO" id="GO:0000976">
    <property type="term" value="F:transcription cis-regulatory region binding"/>
    <property type="evidence" value="ECO:0007669"/>
    <property type="project" value="TreeGrafter"/>
</dbReference>
<dbReference type="GO" id="GO:0005829">
    <property type="term" value="C:cytosol"/>
    <property type="evidence" value="ECO:0007669"/>
    <property type="project" value="TreeGrafter"/>
</dbReference>
<dbReference type="SUPFAM" id="SSF46689">
    <property type="entry name" value="Homeodomain-like"/>
    <property type="match status" value="1"/>
</dbReference>
<feature type="domain" description="HTH araC/xylS-type" evidence="4">
    <location>
        <begin position="233"/>
        <end position="333"/>
    </location>
</feature>
<organism evidence="5 6">
    <name type="scientific">Nocardioides marinus</name>
    <dbReference type="NCBI Taxonomy" id="374514"/>
    <lineage>
        <taxon>Bacteria</taxon>
        <taxon>Bacillati</taxon>
        <taxon>Actinomycetota</taxon>
        <taxon>Actinomycetes</taxon>
        <taxon>Propionibacteriales</taxon>
        <taxon>Nocardioidaceae</taxon>
        <taxon>Nocardioides</taxon>
    </lineage>
</organism>
<dbReference type="InterPro" id="IPR032687">
    <property type="entry name" value="AraC-type_N"/>
</dbReference>
<evidence type="ECO:0000259" key="4">
    <source>
        <dbReference type="PROSITE" id="PS01124"/>
    </source>
</evidence>
<dbReference type="EMBL" id="JACBZI010000001">
    <property type="protein sequence ID" value="NYI11557.1"/>
    <property type="molecule type" value="Genomic_DNA"/>
</dbReference>
<dbReference type="Pfam" id="PF12625">
    <property type="entry name" value="Arabinose_bd"/>
    <property type="match status" value="1"/>
</dbReference>
<evidence type="ECO:0000313" key="5">
    <source>
        <dbReference type="EMBL" id="NYI11557.1"/>
    </source>
</evidence>
<name>A0A7Z0C4R3_9ACTN</name>
<dbReference type="Proteomes" id="UP000537326">
    <property type="component" value="Unassembled WGS sequence"/>
</dbReference>
<keyword evidence="3" id="KW-0804">Transcription</keyword>
<keyword evidence="2 5" id="KW-0238">DNA-binding</keyword>
<dbReference type="SMART" id="SM00342">
    <property type="entry name" value="HTH_ARAC"/>
    <property type="match status" value="1"/>
</dbReference>
<dbReference type="Gene3D" id="1.10.10.60">
    <property type="entry name" value="Homeodomain-like"/>
    <property type="match status" value="1"/>
</dbReference>
<proteinExistence type="predicted"/>
<evidence type="ECO:0000313" key="6">
    <source>
        <dbReference type="Proteomes" id="UP000537326"/>
    </source>
</evidence>